<feature type="transmembrane region" description="Helical" evidence="1">
    <location>
        <begin position="12"/>
        <end position="28"/>
    </location>
</feature>
<name>A0A1F6DKF9_9BACT</name>
<accession>A0A1F6DKF9</accession>
<evidence type="ECO:0000313" key="3">
    <source>
        <dbReference type="Proteomes" id="UP000176511"/>
    </source>
</evidence>
<sequence length="193" mass="21329">MGVALGDLTMNPLMIFFFLFVLMAALLVPRAKLNDDTEPPPQLGKLHVEIEWPPGNTDIDLWILPPGAAKPVGFSNRGGPACDLLRDDLGTANDPMPSNRESIMCRAAPAGEYTITAYYYASSILEGPVPISVIAIISLWNDRLNRYERVHTTTVELAKPKEYATIASFLMQDDGTIDTGSFNTIERNIFEKR</sequence>
<evidence type="ECO:0000313" key="2">
    <source>
        <dbReference type="EMBL" id="OGG61908.1"/>
    </source>
</evidence>
<keyword evidence="1" id="KW-0472">Membrane</keyword>
<evidence type="ECO:0000256" key="1">
    <source>
        <dbReference type="SAM" id="Phobius"/>
    </source>
</evidence>
<dbReference type="Proteomes" id="UP000176511">
    <property type="component" value="Unassembled WGS sequence"/>
</dbReference>
<protein>
    <recommendedName>
        <fullName evidence="4">DUF2135 domain-containing protein</fullName>
    </recommendedName>
</protein>
<reference evidence="2 3" key="1">
    <citation type="journal article" date="2016" name="Nat. Commun.">
        <title>Thousands of microbial genomes shed light on interconnected biogeochemical processes in an aquifer system.</title>
        <authorList>
            <person name="Anantharaman K."/>
            <person name="Brown C.T."/>
            <person name="Hug L.A."/>
            <person name="Sharon I."/>
            <person name="Castelle C.J."/>
            <person name="Probst A.J."/>
            <person name="Thomas B.C."/>
            <person name="Singh A."/>
            <person name="Wilkins M.J."/>
            <person name="Karaoz U."/>
            <person name="Brodie E.L."/>
            <person name="Williams K.H."/>
            <person name="Hubbard S.S."/>
            <person name="Banfield J.F."/>
        </authorList>
    </citation>
    <scope>NUCLEOTIDE SEQUENCE [LARGE SCALE GENOMIC DNA]</scope>
</reference>
<keyword evidence="1" id="KW-0812">Transmembrane</keyword>
<proteinExistence type="predicted"/>
<dbReference type="AlphaFoldDB" id="A0A1F6DKF9"/>
<dbReference type="STRING" id="1798491.A3C87_00740"/>
<gene>
    <name evidence="2" type="ORF">A3C87_00740</name>
</gene>
<dbReference type="EMBL" id="MFLE01000014">
    <property type="protein sequence ID" value="OGG61908.1"/>
    <property type="molecule type" value="Genomic_DNA"/>
</dbReference>
<keyword evidence="1" id="KW-1133">Transmembrane helix</keyword>
<evidence type="ECO:0008006" key="4">
    <source>
        <dbReference type="Google" id="ProtNLM"/>
    </source>
</evidence>
<organism evidence="2 3">
    <name type="scientific">Candidatus Kaiserbacteria bacterium RIFCSPHIGHO2_02_FULL_49_34</name>
    <dbReference type="NCBI Taxonomy" id="1798491"/>
    <lineage>
        <taxon>Bacteria</taxon>
        <taxon>Candidatus Kaiseribacteriota</taxon>
    </lineage>
</organism>
<comment type="caution">
    <text evidence="2">The sequence shown here is derived from an EMBL/GenBank/DDBJ whole genome shotgun (WGS) entry which is preliminary data.</text>
</comment>